<keyword evidence="3" id="KW-1185">Reference proteome</keyword>
<gene>
    <name evidence="2" type="ORF">LshimejAT787_1104520</name>
</gene>
<proteinExistence type="predicted"/>
<feature type="compositionally biased region" description="Basic and acidic residues" evidence="1">
    <location>
        <begin position="48"/>
        <end position="65"/>
    </location>
</feature>
<sequence>MTTFNPELLPIPSVSSLLPGNDRVVGAFLTASLLSVAHYLGSGRKGKSPHEPLADAAKSDTESHPPHLRPPNVELLGGPGSMSIKLGENAALTRLSPEEQLHVLCQRVVPGGPLKVVAELESGEWSNPIGFRNLGHYLTVLGDEVSFKHWQDLTIRLPNEDLQYDRNSYRIPEHAFCNLSRLDWRGHCEQLASSWLPLTPSLLQSLTTLVITCDVAFDDCSRLLLYGEQLKVFELHSIRPDVGPLLHSLRTPAEVQPYDTQRPCLENLTLTSYEDIVPLLRPFNFSALRNVIFNLSYPARNLPSLPFNWTKLRTVVLRGDMTEHDSIRIQRKCSPDTRHHHTRTAGL</sequence>
<organism evidence="2 3">
    <name type="scientific">Lyophyllum shimeji</name>
    <name type="common">Hon-shimeji</name>
    <name type="synonym">Tricholoma shimeji</name>
    <dbReference type="NCBI Taxonomy" id="47721"/>
    <lineage>
        <taxon>Eukaryota</taxon>
        <taxon>Fungi</taxon>
        <taxon>Dikarya</taxon>
        <taxon>Basidiomycota</taxon>
        <taxon>Agaricomycotina</taxon>
        <taxon>Agaricomycetes</taxon>
        <taxon>Agaricomycetidae</taxon>
        <taxon>Agaricales</taxon>
        <taxon>Tricholomatineae</taxon>
        <taxon>Lyophyllaceae</taxon>
        <taxon>Lyophyllum</taxon>
    </lineage>
</organism>
<evidence type="ECO:0000313" key="3">
    <source>
        <dbReference type="Proteomes" id="UP001063166"/>
    </source>
</evidence>
<reference evidence="2" key="1">
    <citation type="submission" date="2022-07" db="EMBL/GenBank/DDBJ databases">
        <title>The genome of Lyophyllum shimeji provides insight into the initial evolution of ectomycorrhizal fungal genome.</title>
        <authorList>
            <person name="Kobayashi Y."/>
            <person name="Shibata T."/>
            <person name="Hirakawa H."/>
            <person name="Shigenobu S."/>
            <person name="Nishiyama T."/>
            <person name="Yamada A."/>
            <person name="Hasebe M."/>
            <person name="Kawaguchi M."/>
        </authorList>
    </citation>
    <scope>NUCLEOTIDE SEQUENCE</scope>
    <source>
        <strain evidence="2">AT787</strain>
    </source>
</reference>
<accession>A0A9P3PWA4</accession>
<evidence type="ECO:0000313" key="2">
    <source>
        <dbReference type="EMBL" id="GLB42437.1"/>
    </source>
</evidence>
<protein>
    <submittedName>
        <fullName evidence="2">Uncharacterized protein</fullName>
    </submittedName>
</protein>
<feature type="region of interest" description="Disordered" evidence="1">
    <location>
        <begin position="44"/>
        <end position="75"/>
    </location>
</feature>
<dbReference type="EMBL" id="BRPK01000011">
    <property type="protein sequence ID" value="GLB42437.1"/>
    <property type="molecule type" value="Genomic_DNA"/>
</dbReference>
<comment type="caution">
    <text evidence="2">The sequence shown here is derived from an EMBL/GenBank/DDBJ whole genome shotgun (WGS) entry which is preliminary data.</text>
</comment>
<dbReference type="OrthoDB" id="3043807at2759"/>
<dbReference type="AlphaFoldDB" id="A0A9P3PWA4"/>
<evidence type="ECO:0000256" key="1">
    <source>
        <dbReference type="SAM" id="MobiDB-lite"/>
    </source>
</evidence>
<name>A0A9P3PWA4_LYOSH</name>
<dbReference type="Proteomes" id="UP001063166">
    <property type="component" value="Unassembled WGS sequence"/>
</dbReference>